<dbReference type="OrthoDB" id="7473114at2759"/>
<reference evidence="2" key="1">
    <citation type="journal article" date="2013" name="Nat. Biotechnol.">
        <title>Draft genome sequence of chickpea (Cicer arietinum) provides a resource for trait improvement.</title>
        <authorList>
            <person name="Varshney R.K."/>
            <person name="Song C."/>
            <person name="Saxena R.K."/>
            <person name="Azam S."/>
            <person name="Yu S."/>
            <person name="Sharpe A.G."/>
            <person name="Cannon S."/>
            <person name="Baek J."/>
            <person name="Rosen B.D."/>
            <person name="Tar'an B."/>
            <person name="Millan T."/>
            <person name="Zhang X."/>
            <person name="Ramsay L.D."/>
            <person name="Iwata A."/>
            <person name="Wang Y."/>
            <person name="Nelson W."/>
            <person name="Farmer A.D."/>
            <person name="Gaur P.M."/>
            <person name="Soderlund C."/>
            <person name="Penmetsa R.V."/>
            <person name="Xu C."/>
            <person name="Bharti A.K."/>
            <person name="He W."/>
            <person name="Winter P."/>
            <person name="Zhao S."/>
            <person name="Hane J.K."/>
            <person name="Carrasquilla-Garcia N."/>
            <person name="Condie J.A."/>
            <person name="Upadhyaya H.D."/>
            <person name="Luo M.C."/>
            <person name="Thudi M."/>
            <person name="Gowda C.L."/>
            <person name="Singh N.P."/>
            <person name="Lichtenzveig J."/>
            <person name="Gali K.K."/>
            <person name="Rubio J."/>
            <person name="Nadarajan N."/>
            <person name="Dolezel J."/>
            <person name="Bansal K.C."/>
            <person name="Xu X."/>
            <person name="Edwards D."/>
            <person name="Zhang G."/>
            <person name="Kahl G."/>
            <person name="Gil J."/>
            <person name="Singh K.B."/>
            <person name="Datta S.K."/>
            <person name="Jackson S.A."/>
            <person name="Wang J."/>
            <person name="Cook D.R."/>
        </authorList>
    </citation>
    <scope>NUCLEOTIDE SEQUENCE [LARGE SCALE GENOMIC DNA]</scope>
    <source>
        <strain evidence="2">cv. CDC Frontier</strain>
    </source>
</reference>
<proteinExistence type="predicted"/>
<dbReference type="KEGG" id="cam:113787713"/>
<dbReference type="RefSeq" id="XP_027192619.1">
    <property type="nucleotide sequence ID" value="XM_027336818.1"/>
</dbReference>
<evidence type="ECO:0000259" key="1">
    <source>
        <dbReference type="Pfam" id="PF07727"/>
    </source>
</evidence>
<organism evidence="2 3">
    <name type="scientific">Cicer arietinum</name>
    <name type="common">Chickpea</name>
    <name type="synonym">Garbanzo</name>
    <dbReference type="NCBI Taxonomy" id="3827"/>
    <lineage>
        <taxon>Eukaryota</taxon>
        <taxon>Viridiplantae</taxon>
        <taxon>Streptophyta</taxon>
        <taxon>Embryophyta</taxon>
        <taxon>Tracheophyta</taxon>
        <taxon>Spermatophyta</taxon>
        <taxon>Magnoliopsida</taxon>
        <taxon>eudicotyledons</taxon>
        <taxon>Gunneridae</taxon>
        <taxon>Pentapetalae</taxon>
        <taxon>rosids</taxon>
        <taxon>fabids</taxon>
        <taxon>Fabales</taxon>
        <taxon>Fabaceae</taxon>
        <taxon>Papilionoideae</taxon>
        <taxon>50 kb inversion clade</taxon>
        <taxon>NPAAA clade</taxon>
        <taxon>Hologalegina</taxon>
        <taxon>IRL clade</taxon>
        <taxon>Cicereae</taxon>
        <taxon>Cicer</taxon>
    </lineage>
</organism>
<keyword evidence="2" id="KW-1185">Reference proteome</keyword>
<dbReference type="AlphaFoldDB" id="A0A3Q7XGI3"/>
<dbReference type="PaxDb" id="3827-XP_004488364.1"/>
<accession>A0A3Q7XGI3</accession>
<sequence>MIDEMCVLQSKGTWELVHLPPGKSLVGCCCLYMVKDGSDENIDRLKSHLVAKGYTQILGLDYDDTFSPIAKMTSAILFSPLHQFIIGISINLTLKIHFGTMILKRKFI</sequence>
<dbReference type="STRING" id="3827.A0A3Q7XGI3"/>
<gene>
    <name evidence="3" type="primary">LOC113787713</name>
</gene>
<dbReference type="Pfam" id="PF07727">
    <property type="entry name" value="RVT_2"/>
    <property type="match status" value="1"/>
</dbReference>
<dbReference type="Proteomes" id="UP000087171">
    <property type="component" value="Chromosome Ca1"/>
</dbReference>
<feature type="domain" description="Reverse transcriptase Ty1/copia-type" evidence="1">
    <location>
        <begin position="13"/>
        <end position="77"/>
    </location>
</feature>
<evidence type="ECO:0000313" key="2">
    <source>
        <dbReference type="Proteomes" id="UP000087171"/>
    </source>
</evidence>
<dbReference type="GeneID" id="113787713"/>
<evidence type="ECO:0000313" key="3">
    <source>
        <dbReference type="RefSeq" id="XP_027192619.1"/>
    </source>
</evidence>
<protein>
    <submittedName>
        <fullName evidence="3">Uncharacterized protein LOC113787713</fullName>
    </submittedName>
</protein>
<reference evidence="3" key="2">
    <citation type="submission" date="2025-08" db="UniProtKB">
        <authorList>
            <consortium name="RefSeq"/>
        </authorList>
    </citation>
    <scope>IDENTIFICATION</scope>
    <source>
        <tissue evidence="3">Etiolated seedlings</tissue>
    </source>
</reference>
<dbReference type="InterPro" id="IPR013103">
    <property type="entry name" value="RVT_2"/>
</dbReference>
<name>A0A3Q7XGI3_CICAR</name>